<dbReference type="RefSeq" id="WP_119319373.1">
    <property type="nucleotide sequence ID" value="NZ_AP025739.1"/>
</dbReference>
<keyword evidence="1" id="KW-0647">Proteasome</keyword>
<dbReference type="KEGG" id="ccot:CCAX7_49940"/>
<dbReference type="GO" id="GO:0051603">
    <property type="term" value="P:proteolysis involved in protein catabolic process"/>
    <property type="evidence" value="ECO:0007669"/>
    <property type="project" value="InterPro"/>
</dbReference>
<dbReference type="SUPFAM" id="SSF56235">
    <property type="entry name" value="N-terminal nucleophile aminohydrolases (Ntn hydrolases)"/>
    <property type="match status" value="1"/>
</dbReference>
<dbReference type="EMBL" id="AP025739">
    <property type="protein sequence ID" value="BDI32943.1"/>
    <property type="molecule type" value="Genomic_DNA"/>
</dbReference>
<gene>
    <name evidence="1" type="primary">prcB</name>
    <name evidence="1" type="ORF">CCAX7_49940</name>
</gene>
<dbReference type="Pfam" id="PF00227">
    <property type="entry name" value="Proteasome"/>
    <property type="match status" value="1"/>
</dbReference>
<evidence type="ECO:0000313" key="2">
    <source>
        <dbReference type="Proteomes" id="UP000287394"/>
    </source>
</evidence>
<proteinExistence type="predicted"/>
<dbReference type="InterPro" id="IPR023333">
    <property type="entry name" value="Proteasome_suB-type"/>
</dbReference>
<organism evidence="1 2">
    <name type="scientific">Capsulimonas corticalis</name>
    <dbReference type="NCBI Taxonomy" id="2219043"/>
    <lineage>
        <taxon>Bacteria</taxon>
        <taxon>Bacillati</taxon>
        <taxon>Armatimonadota</taxon>
        <taxon>Armatimonadia</taxon>
        <taxon>Capsulimonadales</taxon>
        <taxon>Capsulimonadaceae</taxon>
        <taxon>Capsulimonas</taxon>
    </lineage>
</organism>
<dbReference type="GO" id="GO:0005839">
    <property type="term" value="C:proteasome core complex"/>
    <property type="evidence" value="ECO:0007669"/>
    <property type="project" value="InterPro"/>
</dbReference>
<dbReference type="GO" id="GO:0005737">
    <property type="term" value="C:cytoplasm"/>
    <property type="evidence" value="ECO:0007669"/>
    <property type="project" value="TreeGrafter"/>
</dbReference>
<keyword evidence="2" id="KW-1185">Reference proteome</keyword>
<accession>A0A402CPU8</accession>
<dbReference type="InterPro" id="IPR001353">
    <property type="entry name" value="Proteasome_sua/b"/>
</dbReference>
<dbReference type="Proteomes" id="UP000287394">
    <property type="component" value="Chromosome"/>
</dbReference>
<dbReference type="PANTHER" id="PTHR32194">
    <property type="entry name" value="METALLOPROTEASE TLDD"/>
    <property type="match status" value="1"/>
</dbReference>
<dbReference type="PANTHER" id="PTHR32194:SF0">
    <property type="entry name" value="ATP-DEPENDENT PROTEASE SUBUNIT HSLV"/>
    <property type="match status" value="1"/>
</dbReference>
<dbReference type="AlphaFoldDB" id="A0A402CPU8"/>
<sequence>MPFPTTEARGSLSELITQGIVAADRLPMPTPVPNVPGYKDIETHGTTVIAVKYKDGLINVADRRATAGYTIMYDQAEKVLALDDHTLISISGSFAKSVEVVRYLRHTFKYFERSQLQPMSQEGKLMELQRVIANNMPAALQGIGAFIPVLSTFDTEENQGRIYFYDAMGGQFETAEYGAAGSGSAPIRGAFEYILRTKGPFRNMDRLTALKETITLLEIAADLDTATGGSAKFLPAAKYITADGIHDFTDDEIKSALGRA</sequence>
<name>A0A402CPU8_9BACT</name>
<reference evidence="1 2" key="1">
    <citation type="journal article" date="2019" name="Int. J. Syst. Evol. Microbiol.">
        <title>Capsulimonas corticalis gen. nov., sp. nov., an aerobic capsulated bacterium, of a novel bacterial order, Capsulimonadales ord. nov., of the class Armatimonadia of the phylum Armatimonadetes.</title>
        <authorList>
            <person name="Li J."/>
            <person name="Kudo C."/>
            <person name="Tonouchi A."/>
        </authorList>
    </citation>
    <scope>NUCLEOTIDE SEQUENCE [LARGE SCALE GENOMIC DNA]</scope>
    <source>
        <strain evidence="1 2">AX-7</strain>
    </source>
</reference>
<dbReference type="InterPro" id="IPR029055">
    <property type="entry name" value="Ntn_hydrolases_N"/>
</dbReference>
<protein>
    <submittedName>
        <fullName evidence="1">Proteasome subunit beta</fullName>
    </submittedName>
</protein>
<dbReference type="OrthoDB" id="9794899at2"/>
<evidence type="ECO:0000313" key="1">
    <source>
        <dbReference type="EMBL" id="BDI32943.1"/>
    </source>
</evidence>
<dbReference type="Gene3D" id="3.60.20.10">
    <property type="entry name" value="Glutamine Phosphoribosylpyrophosphate, subunit 1, domain 1"/>
    <property type="match status" value="1"/>
</dbReference>